<dbReference type="InterPro" id="IPR052911">
    <property type="entry name" value="Corrinoid_activation_enz"/>
</dbReference>
<dbReference type="InterPro" id="IPR027980">
    <property type="entry name" value="RACo_C"/>
</dbReference>
<proteinExistence type="predicted"/>
<dbReference type="Pfam" id="PF14574">
    <property type="entry name" value="RACo_C_ter"/>
    <property type="match status" value="1"/>
</dbReference>
<reference evidence="3" key="1">
    <citation type="submission" date="2022-12" db="EMBL/GenBank/DDBJ databases">
        <title>Reference genome sequencing for broad-spectrum identification of bacterial and archaeal isolates by mass spectrometry.</title>
        <authorList>
            <person name="Sekiguchi Y."/>
            <person name="Tourlousse D.M."/>
        </authorList>
    </citation>
    <scope>NUCLEOTIDE SEQUENCE</scope>
    <source>
        <strain evidence="3">H2</strain>
    </source>
</reference>
<feature type="domain" description="RACo C-terminal" evidence="1">
    <location>
        <begin position="171"/>
        <end position="418"/>
    </location>
</feature>
<evidence type="ECO:0000313" key="3">
    <source>
        <dbReference type="EMBL" id="GLI37396.1"/>
    </source>
</evidence>
<name>A0A9W6LCF3_9BACT</name>
<dbReference type="PANTHER" id="PTHR42895:SF2">
    <property type="entry name" value="IRON-SULFUR CLUSTER PROTEIN"/>
    <property type="match status" value="1"/>
</dbReference>
<dbReference type="SUPFAM" id="SSF53067">
    <property type="entry name" value="Actin-like ATPase domain"/>
    <property type="match status" value="1"/>
</dbReference>
<sequence length="436" mass="45492">MSDRLAIAVDLGTTTLAASLLDTVSGERLAVAGSLNPQREFGADVVSRLDAACRSEEARHRMAELVRGEIRRLAHELLESAGRSTDNLVAVAVAGNPAMEHLLLGFPVTSLAFPPYRPLFIAGKTVPPSELGWDLPAEVFLFPLPGGFVGGDTVAFLHGVADVFSTPSGPSLYLDLGTNGEIALAADGKLLATSAAAGPAFEGGNLSCGMAALPGVISGVTLDGERLIITTVGGKPATGICGSGVLSAIALLLDQGVIDPTGRLLPPEAIPSSIGNRVTTMGDELAFVLHRDATRTVWLSQEDIRQVQLAKGAIRAGMEVLFDRAGIGSGEVGSVVLTGSFGAVLDPVSLKTIGIFTENMVQTTRFVREGALCGVERALLAPGGLAAVDRLAGELRVIPLSGTPAFEKHFLQHINFPQFRRPSTTETRSHGEKLRI</sequence>
<protein>
    <recommendedName>
        <fullName evidence="5">DUF4445 domain-containing protein</fullName>
    </recommendedName>
</protein>
<evidence type="ECO:0000259" key="1">
    <source>
        <dbReference type="Pfam" id="PF14574"/>
    </source>
</evidence>
<dbReference type="InterPro" id="IPR043129">
    <property type="entry name" value="ATPase_NBD"/>
</dbReference>
<dbReference type="Pfam" id="PF17651">
    <property type="entry name" value="Raco_middle"/>
    <property type="match status" value="1"/>
</dbReference>
<dbReference type="Proteomes" id="UP001144352">
    <property type="component" value="Unassembled WGS sequence"/>
</dbReference>
<dbReference type="InterPro" id="IPR041414">
    <property type="entry name" value="Raco-like_middle"/>
</dbReference>
<feature type="domain" description="RACo-like middle region" evidence="2">
    <location>
        <begin position="5"/>
        <end position="157"/>
    </location>
</feature>
<accession>A0A9W6LCF3</accession>
<keyword evidence="4" id="KW-1185">Reference proteome</keyword>
<dbReference type="AlphaFoldDB" id="A0A9W6LCF3"/>
<dbReference type="Gene3D" id="3.30.420.480">
    <property type="entry name" value="Domain of unknown function (DUF4445)"/>
    <property type="match status" value="1"/>
</dbReference>
<evidence type="ECO:0008006" key="5">
    <source>
        <dbReference type="Google" id="ProtNLM"/>
    </source>
</evidence>
<dbReference type="InterPro" id="IPR042259">
    <property type="entry name" value="Raco-like_middle_sf"/>
</dbReference>
<dbReference type="EMBL" id="BSDS01000001">
    <property type="protein sequence ID" value="GLI37396.1"/>
    <property type="molecule type" value="Genomic_DNA"/>
</dbReference>
<dbReference type="PANTHER" id="PTHR42895">
    <property type="entry name" value="IRON-SULFUR CLUSTER-BINDING PROTEIN-RELATED"/>
    <property type="match status" value="1"/>
</dbReference>
<evidence type="ECO:0000259" key="2">
    <source>
        <dbReference type="Pfam" id="PF17651"/>
    </source>
</evidence>
<gene>
    <name evidence="3" type="ORF">GHYDROH2_08970</name>
</gene>
<comment type="caution">
    <text evidence="3">The sequence shown here is derived from an EMBL/GenBank/DDBJ whole genome shotgun (WGS) entry which is preliminary data.</text>
</comment>
<evidence type="ECO:0000313" key="4">
    <source>
        <dbReference type="Proteomes" id="UP001144352"/>
    </source>
</evidence>
<organism evidence="3 4">
    <name type="scientific">Geobacter hydrogenophilus</name>
    <dbReference type="NCBI Taxonomy" id="40983"/>
    <lineage>
        <taxon>Bacteria</taxon>
        <taxon>Pseudomonadati</taxon>
        <taxon>Thermodesulfobacteriota</taxon>
        <taxon>Desulfuromonadia</taxon>
        <taxon>Geobacterales</taxon>
        <taxon>Geobacteraceae</taxon>
        <taxon>Geobacter</taxon>
    </lineage>
</organism>